<dbReference type="InterPro" id="IPR011059">
    <property type="entry name" value="Metal-dep_hydrolase_composite"/>
</dbReference>
<dbReference type="GO" id="GO:0016810">
    <property type="term" value="F:hydrolase activity, acting on carbon-nitrogen (but not peptide) bonds"/>
    <property type="evidence" value="ECO:0007669"/>
    <property type="project" value="InterPro"/>
</dbReference>
<dbReference type="AlphaFoldDB" id="A0A286P390"/>
<feature type="domain" description="Amidohydrolase-related" evidence="1">
    <location>
        <begin position="94"/>
        <end position="404"/>
    </location>
</feature>
<dbReference type="Pfam" id="PF01979">
    <property type="entry name" value="Amidohydro_1"/>
    <property type="match status" value="1"/>
</dbReference>
<organism evidence="2 3">
    <name type="scientific">Methylocaldum marinum</name>
    <dbReference type="NCBI Taxonomy" id="1432792"/>
    <lineage>
        <taxon>Bacteria</taxon>
        <taxon>Pseudomonadati</taxon>
        <taxon>Pseudomonadota</taxon>
        <taxon>Gammaproteobacteria</taxon>
        <taxon>Methylococcales</taxon>
        <taxon>Methylococcaceae</taxon>
        <taxon>Methylocaldum</taxon>
    </lineage>
</organism>
<dbReference type="SUPFAM" id="SSF51338">
    <property type="entry name" value="Composite domain of metallo-dependent hydrolases"/>
    <property type="match status" value="1"/>
</dbReference>
<dbReference type="PANTHER" id="PTHR43135:SF3">
    <property type="entry name" value="ALPHA-D-RIBOSE 1-METHYLPHOSPHONATE 5-TRIPHOSPHATE DIPHOSPHATASE"/>
    <property type="match status" value="1"/>
</dbReference>
<dbReference type="Proteomes" id="UP000266313">
    <property type="component" value="Chromosome"/>
</dbReference>
<evidence type="ECO:0000313" key="2">
    <source>
        <dbReference type="EMBL" id="BBA32112.1"/>
    </source>
</evidence>
<dbReference type="Gene3D" id="3.20.20.140">
    <property type="entry name" value="Metal-dependent hydrolases"/>
    <property type="match status" value="1"/>
</dbReference>
<name>A0A286P390_9GAMM</name>
<dbReference type="SUPFAM" id="SSF51556">
    <property type="entry name" value="Metallo-dependent hydrolases"/>
    <property type="match status" value="1"/>
</dbReference>
<keyword evidence="3" id="KW-1185">Reference proteome</keyword>
<sequence>MISKTKRLFRLRKNLFFTGLILFGAIGAPLEETRAAGVTHKARSLILRAERVFDGVELHTNYAVSIVDGKVAGIGPSERFRKKGARVMELGDATLLPGFIELHGHLAFQNVPQDTVLRHGVTTVRDVGGPLLPSSGGEGSLRLSTAGPIITVPGGYPIPVFGQPGHGHGEVAAPVETPEEARQLVQRLVAGGAAIIKIALEPGGEEGASWSTGHEASTPPPWPMPSLEITRAVVDEAHRLGKQVSAHVAESKGVARALAAGVDEWAHVPCEPISDELLNEAVQQGVRILSTLDTLSHCPGIRQNVSKLASLGAQLFYGAEIAHTEIPWGIDAQELHLLVHLTGATPLEVFQTATSKAGEVLGLAPLGTLSVGAPADLIAVKGNALENFKLLESPDLVMSGGKIVVDHFGR</sequence>
<dbReference type="EMBL" id="AP017928">
    <property type="protein sequence ID" value="BBA32112.1"/>
    <property type="molecule type" value="Genomic_DNA"/>
</dbReference>
<dbReference type="PANTHER" id="PTHR43135">
    <property type="entry name" value="ALPHA-D-RIBOSE 1-METHYLPHOSPHONATE 5-TRIPHOSPHATE DIPHOSPHATASE"/>
    <property type="match status" value="1"/>
</dbReference>
<reference evidence="2 3" key="1">
    <citation type="submission" date="2016-12" db="EMBL/GenBank/DDBJ databases">
        <title>Genome sequencing of Methylocaldum marinum.</title>
        <authorList>
            <person name="Takeuchi M."/>
            <person name="Kamagata Y."/>
            <person name="Hiraoka S."/>
            <person name="Oshima K."/>
            <person name="Hattori M."/>
            <person name="Iwasaki W."/>
        </authorList>
    </citation>
    <scope>NUCLEOTIDE SEQUENCE [LARGE SCALE GENOMIC DNA]</scope>
    <source>
        <strain evidence="2 3">S8</strain>
    </source>
</reference>
<dbReference type="InterPro" id="IPR006680">
    <property type="entry name" value="Amidohydro-rel"/>
</dbReference>
<dbReference type="Gene3D" id="2.30.40.10">
    <property type="entry name" value="Urease, subunit C, domain 1"/>
    <property type="match status" value="1"/>
</dbReference>
<evidence type="ECO:0000313" key="3">
    <source>
        <dbReference type="Proteomes" id="UP000266313"/>
    </source>
</evidence>
<dbReference type="InterPro" id="IPR032466">
    <property type="entry name" value="Metal_Hydrolase"/>
</dbReference>
<dbReference type="OrthoDB" id="9782972at2"/>
<protein>
    <submittedName>
        <fullName evidence="2">Amidohydrolase</fullName>
    </submittedName>
</protein>
<accession>A0A286P390</accession>
<dbReference type="RefSeq" id="WP_119627962.1">
    <property type="nucleotide sequence ID" value="NZ_AP017928.1"/>
</dbReference>
<gene>
    <name evidence="2" type="ORF">sS8_0144</name>
</gene>
<proteinExistence type="predicted"/>
<keyword evidence="2" id="KW-0378">Hydrolase</keyword>
<evidence type="ECO:0000259" key="1">
    <source>
        <dbReference type="Pfam" id="PF01979"/>
    </source>
</evidence>
<dbReference type="KEGG" id="mmai:sS8_0144"/>
<dbReference type="InterPro" id="IPR051781">
    <property type="entry name" value="Metallo-dep_Hydrolase"/>
</dbReference>